<evidence type="ECO:0000256" key="1">
    <source>
        <dbReference type="SAM" id="MobiDB-lite"/>
    </source>
</evidence>
<dbReference type="GO" id="GO:0019843">
    <property type="term" value="F:rRNA binding"/>
    <property type="evidence" value="ECO:0000318"/>
    <property type="project" value="GO_Central"/>
</dbReference>
<name>B9T141_RICCO</name>
<keyword evidence="2" id="KW-0689">Ribosomal protein</keyword>
<protein>
    <submittedName>
        <fullName evidence="2">60S ribosomal protein L16, putative</fullName>
    </submittedName>
</protein>
<feature type="compositionally biased region" description="Basic residues" evidence="1">
    <location>
        <begin position="18"/>
        <end position="27"/>
    </location>
</feature>
<dbReference type="GO" id="GO:0032543">
    <property type="term" value="P:mitochondrial translation"/>
    <property type="evidence" value="ECO:0000318"/>
    <property type="project" value="GO_Central"/>
</dbReference>
<organism evidence="2 3">
    <name type="scientific">Ricinus communis</name>
    <name type="common">Castor bean</name>
    <dbReference type="NCBI Taxonomy" id="3988"/>
    <lineage>
        <taxon>Eukaryota</taxon>
        <taxon>Viridiplantae</taxon>
        <taxon>Streptophyta</taxon>
        <taxon>Embryophyta</taxon>
        <taxon>Tracheophyta</taxon>
        <taxon>Spermatophyta</taxon>
        <taxon>Magnoliopsida</taxon>
        <taxon>eudicotyledons</taxon>
        <taxon>Gunneridae</taxon>
        <taxon>Pentapetalae</taxon>
        <taxon>rosids</taxon>
        <taxon>fabids</taxon>
        <taxon>Malpighiales</taxon>
        <taxon>Euphorbiaceae</taxon>
        <taxon>Acalyphoideae</taxon>
        <taxon>Acalypheae</taxon>
        <taxon>Ricinus</taxon>
    </lineage>
</organism>
<dbReference type="AlphaFoldDB" id="B9T141"/>
<dbReference type="Proteomes" id="UP000008311">
    <property type="component" value="Unassembled WGS sequence"/>
</dbReference>
<accession>B9T141</accession>
<dbReference type="eggNOG" id="KOG3422">
    <property type="taxonomic scope" value="Eukaryota"/>
</dbReference>
<dbReference type="GO" id="GO:0005762">
    <property type="term" value="C:mitochondrial large ribosomal subunit"/>
    <property type="evidence" value="ECO:0000318"/>
    <property type="project" value="GO_Central"/>
</dbReference>
<evidence type="ECO:0000313" key="2">
    <source>
        <dbReference type="EMBL" id="EEF30421.1"/>
    </source>
</evidence>
<sequence>MGKSSRRSPYYRETYRSKNGKRKRKSYGLKATGEIPFEKDGVNLSNARQTATLAVYKPCSSTKFVQWS</sequence>
<dbReference type="EMBL" id="EQ974324">
    <property type="protein sequence ID" value="EEF30421.1"/>
    <property type="molecule type" value="Genomic_DNA"/>
</dbReference>
<feature type="region of interest" description="Disordered" evidence="1">
    <location>
        <begin position="1"/>
        <end position="27"/>
    </location>
</feature>
<dbReference type="GO" id="GO:0003735">
    <property type="term" value="F:structural constituent of ribosome"/>
    <property type="evidence" value="ECO:0000318"/>
    <property type="project" value="GO_Central"/>
</dbReference>
<keyword evidence="2" id="KW-0687">Ribonucleoprotein</keyword>
<evidence type="ECO:0000313" key="3">
    <source>
        <dbReference type="Proteomes" id="UP000008311"/>
    </source>
</evidence>
<dbReference type="InParanoid" id="B9T141"/>
<proteinExistence type="predicted"/>
<dbReference type="STRING" id="3988.B9T141"/>
<keyword evidence="3" id="KW-1185">Reference proteome</keyword>
<reference evidence="3" key="1">
    <citation type="journal article" date="2010" name="Nat. Biotechnol.">
        <title>Draft genome sequence of the oilseed species Ricinus communis.</title>
        <authorList>
            <person name="Chan A.P."/>
            <person name="Crabtree J."/>
            <person name="Zhao Q."/>
            <person name="Lorenzi H."/>
            <person name="Orvis J."/>
            <person name="Puiu D."/>
            <person name="Melake-Berhan A."/>
            <person name="Jones K.M."/>
            <person name="Redman J."/>
            <person name="Chen G."/>
            <person name="Cahoon E.B."/>
            <person name="Gedil M."/>
            <person name="Stanke M."/>
            <person name="Haas B.J."/>
            <person name="Wortman J.R."/>
            <person name="Fraser-Liggett C.M."/>
            <person name="Ravel J."/>
            <person name="Rabinowicz P.D."/>
        </authorList>
    </citation>
    <scope>NUCLEOTIDE SEQUENCE [LARGE SCALE GENOMIC DNA]</scope>
    <source>
        <strain evidence="3">cv. Hale</strain>
    </source>
</reference>
<gene>
    <name evidence="2" type="ORF">RCOM_0439320</name>
</gene>